<organism evidence="8 9">
    <name type="scientific">Kineobactrum sediminis</name>
    <dbReference type="NCBI Taxonomy" id="1905677"/>
    <lineage>
        <taxon>Bacteria</taxon>
        <taxon>Pseudomonadati</taxon>
        <taxon>Pseudomonadota</taxon>
        <taxon>Gammaproteobacteria</taxon>
        <taxon>Cellvibrionales</taxon>
        <taxon>Halieaceae</taxon>
        <taxon>Kineobactrum</taxon>
    </lineage>
</organism>
<dbReference type="SUPFAM" id="SSF101116">
    <property type="entry name" value="Flagellar export chaperone FliS"/>
    <property type="match status" value="1"/>
</dbReference>
<evidence type="ECO:0000256" key="2">
    <source>
        <dbReference type="ARBA" id="ARBA00008787"/>
    </source>
</evidence>
<dbReference type="GO" id="GO:0005829">
    <property type="term" value="C:cytosol"/>
    <property type="evidence" value="ECO:0007669"/>
    <property type="project" value="UniProtKB-SubCell"/>
</dbReference>
<evidence type="ECO:0000256" key="4">
    <source>
        <dbReference type="ARBA" id="ARBA00022795"/>
    </source>
</evidence>
<dbReference type="InterPro" id="IPR036584">
    <property type="entry name" value="FliS_sf"/>
</dbReference>
<keyword evidence="8" id="KW-0969">Cilium</keyword>
<evidence type="ECO:0000313" key="9">
    <source>
        <dbReference type="Proteomes" id="UP000234845"/>
    </source>
</evidence>
<comment type="similarity">
    <text evidence="2 6">Belongs to the FliS family.</text>
</comment>
<dbReference type="InterPro" id="IPR003713">
    <property type="entry name" value="FliS"/>
</dbReference>
<comment type="subcellular location">
    <subcellularLocation>
        <location evidence="1 6">Cytoplasm</location>
        <location evidence="1 6">Cytosol</location>
    </subcellularLocation>
</comment>
<feature type="region of interest" description="Disordered" evidence="7">
    <location>
        <begin position="124"/>
        <end position="143"/>
    </location>
</feature>
<evidence type="ECO:0000256" key="1">
    <source>
        <dbReference type="ARBA" id="ARBA00004514"/>
    </source>
</evidence>
<evidence type="ECO:0000256" key="5">
    <source>
        <dbReference type="ARBA" id="ARBA00023186"/>
    </source>
</evidence>
<protein>
    <recommendedName>
        <fullName evidence="6">Flagellar secretion chaperone FliS</fullName>
    </recommendedName>
</protein>
<dbReference type="Pfam" id="PF02561">
    <property type="entry name" value="FliS"/>
    <property type="match status" value="1"/>
</dbReference>
<sequence>MVSAYRSGNVARAEYASPHQLVTMLFEGALERLARAIGHTERGDVAAKGECLGRVVLILDNLQASLDAGAGDGAIAGNLDDLYDYMMRRLTEANLRNDVTMMTEVQQLLLPLAEAWKAIAPGQAEGSASASEEGHGGMAPVHA</sequence>
<evidence type="ECO:0000313" key="8">
    <source>
        <dbReference type="EMBL" id="PLW84443.1"/>
    </source>
</evidence>
<comment type="caution">
    <text evidence="8">The sequence shown here is derived from an EMBL/GenBank/DDBJ whole genome shotgun (WGS) entry which is preliminary data.</text>
</comment>
<dbReference type="OrthoDB" id="9792010at2"/>
<keyword evidence="4 6" id="KW-1005">Bacterial flagellum biogenesis</keyword>
<keyword evidence="5" id="KW-0143">Chaperone</keyword>
<gene>
    <name evidence="8" type="primary">fliS</name>
    <name evidence="8" type="ORF">CWI75_01105</name>
</gene>
<accession>A0A2N5Y7S2</accession>
<dbReference type="NCBIfam" id="TIGR00208">
    <property type="entry name" value="fliS"/>
    <property type="match status" value="1"/>
</dbReference>
<dbReference type="GO" id="GO:0044780">
    <property type="term" value="P:bacterial-type flagellum assembly"/>
    <property type="evidence" value="ECO:0007669"/>
    <property type="project" value="InterPro"/>
</dbReference>
<keyword evidence="8" id="KW-0282">Flagellum</keyword>
<dbReference type="GO" id="GO:0071973">
    <property type="term" value="P:bacterial-type flagellum-dependent cell motility"/>
    <property type="evidence" value="ECO:0007669"/>
    <property type="project" value="TreeGrafter"/>
</dbReference>
<keyword evidence="3 6" id="KW-0963">Cytoplasm</keyword>
<dbReference type="Proteomes" id="UP000234845">
    <property type="component" value="Unassembled WGS sequence"/>
</dbReference>
<dbReference type="PIRSF" id="PIRSF039090">
    <property type="entry name" value="Flis"/>
    <property type="match status" value="1"/>
</dbReference>
<dbReference type="CDD" id="cd16098">
    <property type="entry name" value="FliS"/>
    <property type="match status" value="1"/>
</dbReference>
<evidence type="ECO:0000256" key="3">
    <source>
        <dbReference type="ARBA" id="ARBA00022490"/>
    </source>
</evidence>
<evidence type="ECO:0000256" key="6">
    <source>
        <dbReference type="PIRNR" id="PIRNR039090"/>
    </source>
</evidence>
<dbReference type="Gene3D" id="1.20.120.340">
    <property type="entry name" value="Flagellar protein FliS"/>
    <property type="match status" value="1"/>
</dbReference>
<dbReference type="PANTHER" id="PTHR34773:SF1">
    <property type="entry name" value="FLAGELLAR SECRETION CHAPERONE FLIS"/>
    <property type="match status" value="1"/>
</dbReference>
<name>A0A2N5Y7S2_9GAMM</name>
<keyword evidence="9" id="KW-1185">Reference proteome</keyword>
<evidence type="ECO:0000256" key="7">
    <source>
        <dbReference type="SAM" id="MobiDB-lite"/>
    </source>
</evidence>
<dbReference type="EMBL" id="PKLZ01000001">
    <property type="protein sequence ID" value="PLW84443.1"/>
    <property type="molecule type" value="Genomic_DNA"/>
</dbReference>
<keyword evidence="8" id="KW-0966">Cell projection</keyword>
<dbReference type="PANTHER" id="PTHR34773">
    <property type="entry name" value="FLAGELLAR SECRETION CHAPERONE FLIS"/>
    <property type="match status" value="1"/>
</dbReference>
<proteinExistence type="inferred from homology"/>
<reference evidence="9" key="1">
    <citation type="submission" date="2017-11" db="EMBL/GenBank/DDBJ databases">
        <title>The draft genome sequence of Chromatocurvus sp. F02.</title>
        <authorList>
            <person name="Du Z.-J."/>
            <person name="Chang Y.-Q."/>
        </authorList>
    </citation>
    <scope>NUCLEOTIDE SEQUENCE [LARGE SCALE GENOMIC DNA]</scope>
    <source>
        <strain evidence="9">F02</strain>
    </source>
</reference>
<dbReference type="AlphaFoldDB" id="A0A2N5Y7S2"/>